<feature type="region of interest" description="Disordered" evidence="1">
    <location>
        <begin position="326"/>
        <end position="388"/>
    </location>
</feature>
<evidence type="ECO:0000259" key="2">
    <source>
        <dbReference type="Pfam" id="PF02470"/>
    </source>
</evidence>
<dbReference type="InterPro" id="IPR024516">
    <property type="entry name" value="Mce_C"/>
</dbReference>
<reference evidence="4 5" key="1">
    <citation type="submission" date="2020-08" db="EMBL/GenBank/DDBJ databases">
        <title>Sequencing the genomes of 1000 actinobacteria strains.</title>
        <authorList>
            <person name="Klenk H.-P."/>
        </authorList>
    </citation>
    <scope>NUCLEOTIDE SEQUENCE [LARGE SCALE GENOMIC DNA]</scope>
    <source>
        <strain evidence="4 5">DSM 45298</strain>
    </source>
</reference>
<dbReference type="EMBL" id="JACIFP010000001">
    <property type="protein sequence ID" value="MBB4134858.1"/>
    <property type="molecule type" value="Genomic_DNA"/>
</dbReference>
<dbReference type="PANTHER" id="PTHR33371">
    <property type="entry name" value="INTERMEMBRANE PHOSPHOLIPID TRANSPORT SYSTEM BINDING PROTEIN MLAD-RELATED"/>
    <property type="match status" value="1"/>
</dbReference>
<feature type="domain" description="Mammalian cell entry C-terminal" evidence="3">
    <location>
        <begin position="120"/>
        <end position="333"/>
    </location>
</feature>
<feature type="compositionally biased region" description="Basic and acidic residues" evidence="1">
    <location>
        <begin position="329"/>
        <end position="339"/>
    </location>
</feature>
<dbReference type="GO" id="GO:0051701">
    <property type="term" value="P:biological process involved in interaction with host"/>
    <property type="evidence" value="ECO:0007669"/>
    <property type="project" value="TreeGrafter"/>
</dbReference>
<evidence type="ECO:0000259" key="3">
    <source>
        <dbReference type="Pfam" id="PF11887"/>
    </source>
</evidence>
<protein>
    <submittedName>
        <fullName evidence="4">Virulence factor Mce-like protein</fullName>
    </submittedName>
</protein>
<accession>A0A840EWZ7</accession>
<dbReference type="Pfam" id="PF11887">
    <property type="entry name" value="Mce4_CUP1"/>
    <property type="match status" value="1"/>
</dbReference>
<organism evidence="4 5">
    <name type="scientific">Gordonia humi</name>
    <dbReference type="NCBI Taxonomy" id="686429"/>
    <lineage>
        <taxon>Bacteria</taxon>
        <taxon>Bacillati</taxon>
        <taxon>Actinomycetota</taxon>
        <taxon>Actinomycetes</taxon>
        <taxon>Mycobacteriales</taxon>
        <taxon>Gordoniaceae</taxon>
        <taxon>Gordonia</taxon>
    </lineage>
</organism>
<evidence type="ECO:0000256" key="1">
    <source>
        <dbReference type="SAM" id="MobiDB-lite"/>
    </source>
</evidence>
<dbReference type="Proteomes" id="UP000551501">
    <property type="component" value="Unassembled WGS sequence"/>
</dbReference>
<gene>
    <name evidence="4" type="ORF">BKA16_001410</name>
</gene>
<proteinExistence type="predicted"/>
<dbReference type="GO" id="GO:0005576">
    <property type="term" value="C:extracellular region"/>
    <property type="evidence" value="ECO:0007669"/>
    <property type="project" value="TreeGrafter"/>
</dbReference>
<dbReference type="AlphaFoldDB" id="A0A840EWZ7"/>
<dbReference type="InterPro" id="IPR003399">
    <property type="entry name" value="Mce/MlaD"/>
</dbReference>
<evidence type="ECO:0000313" key="5">
    <source>
        <dbReference type="Proteomes" id="UP000551501"/>
    </source>
</evidence>
<dbReference type="InterPro" id="IPR005693">
    <property type="entry name" value="Mce"/>
</dbReference>
<comment type="caution">
    <text evidence="4">The sequence shown here is derived from an EMBL/GenBank/DDBJ whole genome shotgun (WGS) entry which is preliminary data.</text>
</comment>
<dbReference type="RefSeq" id="WP_183369972.1">
    <property type="nucleotide sequence ID" value="NZ_BAABHL010000037.1"/>
</dbReference>
<name>A0A840EWZ7_9ACTN</name>
<keyword evidence="5" id="KW-1185">Reference proteome</keyword>
<dbReference type="PANTHER" id="PTHR33371:SF19">
    <property type="entry name" value="MCE-FAMILY PROTEIN MCE4A"/>
    <property type="match status" value="1"/>
</dbReference>
<dbReference type="NCBIfam" id="TIGR00996">
    <property type="entry name" value="Mtu_fam_mce"/>
    <property type="match status" value="1"/>
</dbReference>
<sequence>MATAKRRLLGLLFFVVVIGLLATSILKFRGAFDDYTTVTLDTTDAGNALAVNADVKSRGVIIGTVRHVDVQPGGKVEVELGLQPDKAKQLPIGTTGRVLPKTLFGERFVSLTIPENGHGSLANGDVINTDPRGSSAEVEDLFDALMPVLKAIPPQDLNVTLTSISQAIGGKGKDLAKTIDRLDTIFTRVNANMDDLQGTLRGLATFSDTYSEALPDVIDALDSLRITGNTVVEHQGDLRSLISTLGDAATDTTAFLKTNKRDLLDLTIDSEPFLKSIARQSPTFGCMFKNFADLIPKIGPIVGNGTDNPGVRVNVQFVNPRGRYLPNQDEPRMLWRDPPARCYSKPNPNRPFPQYPGGGVPDGSYQPPSRNAGPSDWPELPQPQFSGAPAGKIYDDEDYADQMRIVYGASTGVDPTNVPTWITYIGGGAVQGAEVTIK</sequence>
<dbReference type="InterPro" id="IPR052336">
    <property type="entry name" value="MlaD_Phospholipid_Transporter"/>
</dbReference>
<dbReference type="Pfam" id="PF02470">
    <property type="entry name" value="MlaD"/>
    <property type="match status" value="1"/>
</dbReference>
<feature type="domain" description="Mce/MlaD" evidence="2">
    <location>
        <begin position="35"/>
        <end position="112"/>
    </location>
</feature>
<evidence type="ECO:0000313" key="4">
    <source>
        <dbReference type="EMBL" id="MBB4134858.1"/>
    </source>
</evidence>